<sequence>MYRQFLIASSAALALGLAGCGPKAEQAADSVANSAADTADAAGAMAANAQADIKQALSATPTGQEFANRAARSDAYEIAAAKLAQTNATSQAVKDFAAEMIKAHTESTAKIKAAASKASPAITPDPTLTPDQNDDLAELAKKKGAEFDGDYIDDQVDAHEDALALMRDFAEHGDTPSLKAAAGEIAAVVQKHLDHAKSLDK</sequence>
<dbReference type="AlphaFoldDB" id="A0A2A4G2K3"/>
<evidence type="ECO:0000313" key="3">
    <source>
        <dbReference type="Proteomes" id="UP000218934"/>
    </source>
</evidence>
<dbReference type="Pfam" id="PF13628">
    <property type="entry name" value="DUF4142"/>
    <property type="match status" value="1"/>
</dbReference>
<protein>
    <submittedName>
        <fullName evidence="2">DUF4142 domain-containing protein</fullName>
    </submittedName>
</protein>
<name>A0A2A4G2K3_9SPHN</name>
<dbReference type="Gene3D" id="1.20.1260.10">
    <property type="match status" value="1"/>
</dbReference>
<dbReference type="Proteomes" id="UP000218934">
    <property type="component" value="Unassembled WGS sequence"/>
</dbReference>
<gene>
    <name evidence="2" type="ORF">COO09_01035</name>
</gene>
<organism evidence="2 3">
    <name type="scientific">Rhizorhabdus dicambivorans</name>
    <dbReference type="NCBI Taxonomy" id="1850238"/>
    <lineage>
        <taxon>Bacteria</taxon>
        <taxon>Pseudomonadati</taxon>
        <taxon>Pseudomonadota</taxon>
        <taxon>Alphaproteobacteria</taxon>
        <taxon>Sphingomonadales</taxon>
        <taxon>Sphingomonadaceae</taxon>
        <taxon>Rhizorhabdus</taxon>
    </lineage>
</organism>
<dbReference type="KEGG" id="rdi:CMV14_11650"/>
<feature type="domain" description="DUF4142" evidence="1">
    <location>
        <begin position="62"/>
        <end position="199"/>
    </location>
</feature>
<evidence type="ECO:0000313" key="2">
    <source>
        <dbReference type="EMBL" id="PCE44248.1"/>
    </source>
</evidence>
<comment type="caution">
    <text evidence="2">The sequence shown here is derived from an EMBL/GenBank/DDBJ whole genome shotgun (WGS) entry which is preliminary data.</text>
</comment>
<dbReference type="InterPro" id="IPR012347">
    <property type="entry name" value="Ferritin-like"/>
</dbReference>
<dbReference type="RefSeq" id="WP_066959053.1">
    <property type="nucleotide sequence ID" value="NZ_CP023449.1"/>
</dbReference>
<dbReference type="OrthoDB" id="8005547at2"/>
<dbReference type="PANTHER" id="PTHR38593">
    <property type="entry name" value="BLR2558 PROTEIN"/>
    <property type="match status" value="1"/>
</dbReference>
<dbReference type="PROSITE" id="PS51257">
    <property type="entry name" value="PROKAR_LIPOPROTEIN"/>
    <property type="match status" value="1"/>
</dbReference>
<reference evidence="2 3" key="1">
    <citation type="submission" date="2017-09" db="EMBL/GenBank/DDBJ databases">
        <title>The Catabolism of 3,6-Dichlorosalicylic acid is Initiated by the Cytochrome P450 Monooxygenase DsmABC in Rhizorhabdus dicambivorans Ndbn-20.</title>
        <authorList>
            <person name="Na L."/>
        </authorList>
    </citation>
    <scope>NUCLEOTIDE SEQUENCE [LARGE SCALE GENOMIC DNA]</scope>
    <source>
        <strain evidence="2 3">Ndbn-20m</strain>
    </source>
</reference>
<keyword evidence="3" id="KW-1185">Reference proteome</keyword>
<evidence type="ECO:0000259" key="1">
    <source>
        <dbReference type="Pfam" id="PF13628"/>
    </source>
</evidence>
<proteinExistence type="predicted"/>
<dbReference type="InterPro" id="IPR025419">
    <property type="entry name" value="DUF4142"/>
</dbReference>
<accession>A0A2A4G2K3</accession>
<dbReference type="EMBL" id="NWUF01000001">
    <property type="protein sequence ID" value="PCE44248.1"/>
    <property type="molecule type" value="Genomic_DNA"/>
</dbReference>
<dbReference type="PANTHER" id="PTHR38593:SF1">
    <property type="entry name" value="BLR2558 PROTEIN"/>
    <property type="match status" value="1"/>
</dbReference>